<dbReference type="Proteomes" id="UP000095488">
    <property type="component" value="Unassembled WGS sequence"/>
</dbReference>
<evidence type="ECO:0000256" key="1">
    <source>
        <dbReference type="SAM" id="Coils"/>
    </source>
</evidence>
<dbReference type="EMBL" id="CYZR01000002">
    <property type="protein sequence ID" value="CUN65658.1"/>
    <property type="molecule type" value="Genomic_DNA"/>
</dbReference>
<dbReference type="Pfam" id="PF08876">
    <property type="entry name" value="DUF1836"/>
    <property type="match status" value="1"/>
</dbReference>
<gene>
    <name evidence="2" type="ORF">ERS852473_00764</name>
</gene>
<dbReference type="RefSeq" id="WP_070101151.1">
    <property type="nucleotide sequence ID" value="NZ_BCMV01000039.1"/>
</dbReference>
<proteinExistence type="predicted"/>
<accession>A0ABM9UNJ5</accession>
<sequence length="182" mass="21471">MKDINSLVEDVKINNFITLEDIPDIDLYMDQVIQLFENKLGYLKRNEEDKILTKTMINNYSKGNLFMDIKNKKYSKNHIILIILIYELKSVISIPDIKVAFNNIVKSYDENSEDKIDLENLYKKHLKMISKNDDDIKEEILNITKELENLNAEEEKLLLLTYLAAKANMYKRLCEKIVDDLF</sequence>
<dbReference type="PANTHER" id="PTHR40056">
    <property type="entry name" value="HYPOTHETICAL CYTOSOLIC PROTEIN"/>
    <property type="match status" value="1"/>
</dbReference>
<dbReference type="InterPro" id="IPR014975">
    <property type="entry name" value="DUF1836"/>
</dbReference>
<evidence type="ECO:0000313" key="2">
    <source>
        <dbReference type="EMBL" id="CUN65658.1"/>
    </source>
</evidence>
<evidence type="ECO:0000313" key="3">
    <source>
        <dbReference type="Proteomes" id="UP000095488"/>
    </source>
</evidence>
<reference evidence="2 3" key="1">
    <citation type="submission" date="2015-09" db="EMBL/GenBank/DDBJ databases">
        <authorList>
            <consortium name="Pathogen Informatics"/>
        </authorList>
    </citation>
    <scope>NUCLEOTIDE SEQUENCE [LARGE SCALE GENOMIC DNA]</scope>
    <source>
        <strain evidence="2 3">2789STDY5834858</strain>
    </source>
</reference>
<protein>
    <submittedName>
        <fullName evidence="2">Domain of uncharacterized function (DUF1836)</fullName>
    </submittedName>
</protein>
<feature type="coiled-coil region" evidence="1">
    <location>
        <begin position="133"/>
        <end position="160"/>
    </location>
</feature>
<comment type="caution">
    <text evidence="2">The sequence shown here is derived from an EMBL/GenBank/DDBJ whole genome shotgun (WGS) entry which is preliminary data.</text>
</comment>
<organism evidence="2 3">
    <name type="scientific">Sarcina ventriculi</name>
    <name type="common">Clostridium ventriculi</name>
    <dbReference type="NCBI Taxonomy" id="1267"/>
    <lineage>
        <taxon>Bacteria</taxon>
        <taxon>Bacillati</taxon>
        <taxon>Bacillota</taxon>
        <taxon>Clostridia</taxon>
        <taxon>Eubacteriales</taxon>
        <taxon>Clostridiaceae</taxon>
        <taxon>Sarcina</taxon>
    </lineage>
</organism>
<dbReference type="PANTHER" id="PTHR40056:SF1">
    <property type="entry name" value="DUF1836 DOMAIN-CONTAINING PROTEIN"/>
    <property type="match status" value="1"/>
</dbReference>
<name>A0ABM9UNJ5_SARVE</name>
<keyword evidence="3" id="KW-1185">Reference proteome</keyword>
<keyword evidence="1" id="KW-0175">Coiled coil</keyword>